<dbReference type="PRINTS" id="PR00237">
    <property type="entry name" value="GPCRRHODOPSN"/>
</dbReference>
<dbReference type="PANTHER" id="PTHR24248:SF199">
    <property type="entry name" value="IP13425P-RELATED"/>
    <property type="match status" value="1"/>
</dbReference>
<dbReference type="CDD" id="cd15329">
    <property type="entry name" value="7tmA_5-HT7"/>
    <property type="match status" value="1"/>
</dbReference>
<keyword evidence="6 12" id="KW-0472">Membrane</keyword>
<keyword evidence="8 10" id="KW-0675">Receptor</keyword>
<accession>A0A7U0TJ79</accession>
<protein>
    <submittedName>
        <fullName evidence="14">5-hydroxytryptamine receptor 1A-2</fullName>
    </submittedName>
</protein>
<keyword evidence="5 10" id="KW-0297">G-protein coupled receptor</keyword>
<proteinExistence type="evidence at transcript level"/>
<dbReference type="SUPFAM" id="SSF81321">
    <property type="entry name" value="Family A G protein-coupled receptor-like"/>
    <property type="match status" value="1"/>
</dbReference>
<sequence>MFNVNDFARNYTTLENYTSLPCSALIQRAVEGLEVKPEEIVPCFDSPFTFVQEIIVTIVLLLLTLMTAFGNMLIGIAILIVRRLRNPANLLLFNLAVSDFLISVIVLPFAIVQQVRGYWPFDELLCDFYIVFDVLLCTASIFSLCAIAVDRYLAITRPLTYASSRTTKRMIVMITVCWFMAALISIPPFFGLQEKIFVQYDCDYSDDLTYQVYATFSAFYIPLIVMFVLYGRVYVIVRRVTVQDSAMQMRATQVDVGGRTSAPLAEEVIKNDGTESMILTSTLRIPYDGMLNRNSSAFEFVPKQASFSQIEATSFRCPENEEGHKLYSEATTKGISGNGLSDPTTRVRSSFSLRSSLPRLRFRNSPDSESTMKRPGRRKTVTASSENMKAVVTLGVIMGSFTLCWLPFFLCQLVTPIMKLFNLSLRDYIPANVTQTFLWLGYMNSLLNPIIYAKFNQDFRLPFVYILKCQCKGIDQQVRRRSFVTQFELNEFARPSVIDPRPARRPTRMRDSSSFTLRPQPDI</sequence>
<keyword evidence="9 10" id="KW-0807">Transducer</keyword>
<evidence type="ECO:0000256" key="1">
    <source>
        <dbReference type="ARBA" id="ARBA00004651"/>
    </source>
</evidence>
<dbReference type="GO" id="GO:0016907">
    <property type="term" value="F:G protein-coupled acetylcholine receptor activity"/>
    <property type="evidence" value="ECO:0007669"/>
    <property type="project" value="InterPro"/>
</dbReference>
<keyword evidence="2" id="KW-1003">Cell membrane</keyword>
<evidence type="ECO:0000256" key="3">
    <source>
        <dbReference type="ARBA" id="ARBA00022692"/>
    </source>
</evidence>
<evidence type="ECO:0000256" key="7">
    <source>
        <dbReference type="ARBA" id="ARBA00023157"/>
    </source>
</evidence>
<dbReference type="PROSITE" id="PS00237">
    <property type="entry name" value="G_PROTEIN_RECEP_F1_1"/>
    <property type="match status" value="1"/>
</dbReference>
<dbReference type="GO" id="GO:0045202">
    <property type="term" value="C:synapse"/>
    <property type="evidence" value="ECO:0007669"/>
    <property type="project" value="GOC"/>
</dbReference>
<evidence type="ECO:0000256" key="12">
    <source>
        <dbReference type="SAM" id="Phobius"/>
    </source>
</evidence>
<dbReference type="GO" id="GO:0043410">
    <property type="term" value="P:positive regulation of MAPK cascade"/>
    <property type="evidence" value="ECO:0007669"/>
    <property type="project" value="TreeGrafter"/>
</dbReference>
<keyword evidence="3 10" id="KW-0812">Transmembrane</keyword>
<evidence type="ECO:0000256" key="8">
    <source>
        <dbReference type="ARBA" id="ARBA00023170"/>
    </source>
</evidence>
<dbReference type="GO" id="GO:0071880">
    <property type="term" value="P:adenylate cyclase-activating adrenergic receptor signaling pathway"/>
    <property type="evidence" value="ECO:0007669"/>
    <property type="project" value="TreeGrafter"/>
</dbReference>
<gene>
    <name evidence="14" type="primary">HTR1A2</name>
</gene>
<evidence type="ECO:0000256" key="2">
    <source>
        <dbReference type="ARBA" id="ARBA00022475"/>
    </source>
</evidence>
<feature type="transmembrane region" description="Helical" evidence="12">
    <location>
        <begin position="387"/>
        <end position="410"/>
    </location>
</feature>
<comment type="similarity">
    <text evidence="10">Belongs to the G-protein coupled receptor 1 family.</text>
</comment>
<evidence type="ECO:0000256" key="6">
    <source>
        <dbReference type="ARBA" id="ARBA00023136"/>
    </source>
</evidence>
<organism evidence="14">
    <name type="scientific">Cryptocotyle lingua</name>
    <dbReference type="NCBI Taxonomy" id="66766"/>
    <lineage>
        <taxon>Eukaryota</taxon>
        <taxon>Metazoa</taxon>
        <taxon>Spiralia</taxon>
        <taxon>Lophotrochozoa</taxon>
        <taxon>Platyhelminthes</taxon>
        <taxon>Trematoda</taxon>
        <taxon>Digenea</taxon>
        <taxon>Opisthorchiida</taxon>
        <taxon>Opisthorchiata</taxon>
        <taxon>Heterophyidae</taxon>
        <taxon>Cryptocotyle</taxon>
    </lineage>
</organism>
<evidence type="ECO:0000259" key="13">
    <source>
        <dbReference type="PROSITE" id="PS50262"/>
    </source>
</evidence>
<comment type="subcellular location">
    <subcellularLocation>
        <location evidence="1">Cell membrane</location>
        <topology evidence="1">Multi-pass membrane protein</topology>
    </subcellularLocation>
</comment>
<dbReference type="InterPro" id="IPR000276">
    <property type="entry name" value="GPCR_Rhodpsn"/>
</dbReference>
<dbReference type="PROSITE" id="PS50262">
    <property type="entry name" value="G_PROTEIN_RECEP_F1_2"/>
    <property type="match status" value="1"/>
</dbReference>
<feature type="domain" description="G-protein coupled receptors family 1 profile" evidence="13">
    <location>
        <begin position="70"/>
        <end position="452"/>
    </location>
</feature>
<evidence type="ECO:0000256" key="5">
    <source>
        <dbReference type="ARBA" id="ARBA00023040"/>
    </source>
</evidence>
<dbReference type="Pfam" id="PF00001">
    <property type="entry name" value="7tm_1"/>
    <property type="match status" value="1"/>
</dbReference>
<dbReference type="AlphaFoldDB" id="A0A7U0TJ79"/>
<feature type="transmembrane region" description="Helical" evidence="12">
    <location>
        <begin position="128"/>
        <end position="149"/>
    </location>
</feature>
<keyword evidence="4 12" id="KW-1133">Transmembrane helix</keyword>
<evidence type="ECO:0000256" key="10">
    <source>
        <dbReference type="RuleBase" id="RU000688"/>
    </source>
</evidence>
<dbReference type="PANTHER" id="PTHR24248">
    <property type="entry name" value="ADRENERGIC RECEPTOR-RELATED G-PROTEIN COUPLED RECEPTOR"/>
    <property type="match status" value="1"/>
</dbReference>
<dbReference type="Gene3D" id="1.20.1070.10">
    <property type="entry name" value="Rhodopsin 7-helix transmembrane proteins"/>
    <property type="match status" value="2"/>
</dbReference>
<dbReference type="GO" id="GO:0004993">
    <property type="term" value="F:G protein-coupled serotonin receptor activity"/>
    <property type="evidence" value="ECO:0007669"/>
    <property type="project" value="UniProtKB-ARBA"/>
</dbReference>
<evidence type="ECO:0000256" key="11">
    <source>
        <dbReference type="SAM" id="MobiDB-lite"/>
    </source>
</evidence>
<dbReference type="SMART" id="SM01381">
    <property type="entry name" value="7TM_GPCR_Srsx"/>
    <property type="match status" value="1"/>
</dbReference>
<feature type="region of interest" description="Disordered" evidence="11">
    <location>
        <begin position="499"/>
        <end position="523"/>
    </location>
</feature>
<feature type="transmembrane region" description="Helical" evidence="12">
    <location>
        <begin position="170"/>
        <end position="190"/>
    </location>
</feature>
<reference evidence="14" key="1">
    <citation type="submission" date="2020-12" db="EMBL/GenBank/DDBJ databases">
        <title>Neural signatures in transcriptome of heterophyid trematode Cryptocolyle lingua.</title>
        <authorList>
            <person name="Gorbushin A.M."/>
            <person name="Tolstenkov O."/>
        </authorList>
    </citation>
    <scope>NUCLEOTIDE SEQUENCE</scope>
</reference>
<feature type="transmembrane region" description="Helical" evidence="12">
    <location>
        <begin position="210"/>
        <end position="230"/>
    </location>
</feature>
<dbReference type="InterPro" id="IPR017452">
    <property type="entry name" value="GPCR_Rhodpsn_7TM"/>
</dbReference>
<dbReference type="InterPro" id="IPR000995">
    <property type="entry name" value="Musac_Ach_rcpt"/>
</dbReference>
<keyword evidence="7" id="KW-1015">Disulfide bond</keyword>
<dbReference type="GO" id="GO:0005886">
    <property type="term" value="C:plasma membrane"/>
    <property type="evidence" value="ECO:0007669"/>
    <property type="project" value="UniProtKB-SubCell"/>
</dbReference>
<dbReference type="EMBL" id="MW361218">
    <property type="protein sequence ID" value="QQY02596.1"/>
    <property type="molecule type" value="mRNA"/>
</dbReference>
<evidence type="ECO:0000256" key="9">
    <source>
        <dbReference type="ARBA" id="ARBA00023224"/>
    </source>
</evidence>
<name>A0A7U0TJ79_9TREM</name>
<feature type="transmembrane region" description="Helical" evidence="12">
    <location>
        <begin position="91"/>
        <end position="112"/>
    </location>
</feature>
<feature type="transmembrane region" description="Helical" evidence="12">
    <location>
        <begin position="54"/>
        <end position="79"/>
    </location>
</feature>
<evidence type="ECO:0000256" key="4">
    <source>
        <dbReference type="ARBA" id="ARBA00022989"/>
    </source>
</evidence>
<evidence type="ECO:0000313" key="14">
    <source>
        <dbReference type="EMBL" id="QQY02596.1"/>
    </source>
</evidence>
<dbReference type="PRINTS" id="PR00243">
    <property type="entry name" value="MUSCARINICR"/>
</dbReference>